<dbReference type="SUPFAM" id="SSF56784">
    <property type="entry name" value="HAD-like"/>
    <property type="match status" value="1"/>
</dbReference>
<dbReference type="Proteomes" id="UP001185899">
    <property type="component" value="Unassembled WGS sequence"/>
</dbReference>
<dbReference type="NCBIfam" id="TIGR03351">
    <property type="entry name" value="PhnX-like"/>
    <property type="match status" value="1"/>
</dbReference>
<dbReference type="InterPro" id="IPR036412">
    <property type="entry name" value="HAD-like_sf"/>
</dbReference>
<dbReference type="RefSeq" id="WP_317548122.1">
    <property type="nucleotide sequence ID" value="NZ_JAWLKE010000003.1"/>
</dbReference>
<evidence type="ECO:0000313" key="2">
    <source>
        <dbReference type="Proteomes" id="UP001185899"/>
    </source>
</evidence>
<dbReference type="InterPro" id="IPR022468">
    <property type="entry name" value="PhnX-like"/>
</dbReference>
<dbReference type="PANTHER" id="PTHR43434">
    <property type="entry name" value="PHOSPHOGLYCOLATE PHOSPHATASE"/>
    <property type="match status" value="1"/>
</dbReference>
<dbReference type="SFLD" id="SFLDG01129">
    <property type="entry name" value="C1.5:_HAD__Beta-PGM__Phosphata"/>
    <property type="match status" value="1"/>
</dbReference>
<dbReference type="PANTHER" id="PTHR43434:SF19">
    <property type="entry name" value="PHOSPHONOACETALDEHYDE HYDROLASE"/>
    <property type="match status" value="1"/>
</dbReference>
<keyword evidence="2" id="KW-1185">Reference proteome</keyword>
<dbReference type="InterPro" id="IPR050155">
    <property type="entry name" value="HAD-like_hydrolase_sf"/>
</dbReference>
<dbReference type="Pfam" id="PF00702">
    <property type="entry name" value="Hydrolase"/>
    <property type="match status" value="1"/>
</dbReference>
<dbReference type="SFLD" id="SFLDS00003">
    <property type="entry name" value="Haloacid_Dehalogenase"/>
    <property type="match status" value="1"/>
</dbReference>
<name>A0ABU4AWU7_9NOCA</name>
<organism evidence="1 2">
    <name type="scientific">Rhodococcus cercidiphylli</name>
    <dbReference type="NCBI Taxonomy" id="489916"/>
    <lineage>
        <taxon>Bacteria</taxon>
        <taxon>Bacillati</taxon>
        <taxon>Actinomycetota</taxon>
        <taxon>Actinomycetes</taxon>
        <taxon>Mycobacteriales</taxon>
        <taxon>Nocardiaceae</taxon>
        <taxon>Rhodococcus</taxon>
    </lineage>
</organism>
<evidence type="ECO:0000313" key="1">
    <source>
        <dbReference type="EMBL" id="MDV6230698.1"/>
    </source>
</evidence>
<comment type="caution">
    <text evidence="1">The sequence shown here is derived from an EMBL/GenBank/DDBJ whole genome shotgun (WGS) entry which is preliminary data.</text>
</comment>
<protein>
    <submittedName>
        <fullName evidence="1">Phosphonatase-like hydrolase</fullName>
    </submittedName>
</protein>
<dbReference type="EMBL" id="JAWLKE010000003">
    <property type="protein sequence ID" value="MDV6230698.1"/>
    <property type="molecule type" value="Genomic_DNA"/>
</dbReference>
<proteinExistence type="predicted"/>
<dbReference type="InterPro" id="IPR023214">
    <property type="entry name" value="HAD_sf"/>
</dbReference>
<accession>A0ABU4AWU7</accession>
<dbReference type="Gene3D" id="3.40.50.1000">
    <property type="entry name" value="HAD superfamily/HAD-like"/>
    <property type="match status" value="1"/>
</dbReference>
<sequence length="232" mass="24088">MPNSTTPNASTDIELVVLDMAGTTVTDDGLVLDAFDVAATAVGLASEGPERDDARRYVLDTMGQSKIEVFRVLFGTEDRAQAANRAFESAYDARIDDGIAPVPGAAQAITKLRESGISVVLTTGFSAPTQKRIIDTLGWQDLPDAFLAPGEAGRGRPHPDLVLSAALFAEVSDIAAVAVVGDTSSDILSGRRAGASLLIGVLTGAHSVDRLREAGATHVLDSVADLPPIVLP</sequence>
<gene>
    <name evidence="1" type="ORF">R3P95_09080</name>
</gene>
<reference evidence="1 2" key="1">
    <citation type="submission" date="2023-10" db="EMBL/GenBank/DDBJ databases">
        <title>Development of a sustainable strategy for remediation of hydrocarbon-contaminated territories based on the waste exchange concept.</title>
        <authorList>
            <person name="Krivoruchko A."/>
        </authorList>
    </citation>
    <scope>NUCLEOTIDE SEQUENCE [LARGE SCALE GENOMIC DNA]</scope>
    <source>
        <strain evidence="1 2">IEGM 1322</strain>
    </source>
</reference>